<evidence type="ECO:0000256" key="8">
    <source>
        <dbReference type="ARBA" id="ARBA00022741"/>
    </source>
</evidence>
<evidence type="ECO:0000313" key="13">
    <source>
        <dbReference type="EMBL" id="PIQ70379.1"/>
    </source>
</evidence>
<evidence type="ECO:0000256" key="5">
    <source>
        <dbReference type="ARBA" id="ARBA00022679"/>
    </source>
</evidence>
<dbReference type="NCBIfam" id="TIGR00057">
    <property type="entry name" value="L-threonylcarbamoyladenylate synthase"/>
    <property type="match status" value="1"/>
</dbReference>
<evidence type="ECO:0000256" key="9">
    <source>
        <dbReference type="ARBA" id="ARBA00022840"/>
    </source>
</evidence>
<comment type="catalytic activity">
    <reaction evidence="11">
        <text>L-threonine + hydrogencarbonate + ATP = L-threonylcarbamoyladenylate + diphosphate + H2O</text>
        <dbReference type="Rhea" id="RHEA:36407"/>
        <dbReference type="ChEBI" id="CHEBI:15377"/>
        <dbReference type="ChEBI" id="CHEBI:17544"/>
        <dbReference type="ChEBI" id="CHEBI:30616"/>
        <dbReference type="ChEBI" id="CHEBI:33019"/>
        <dbReference type="ChEBI" id="CHEBI:57926"/>
        <dbReference type="ChEBI" id="CHEBI:73682"/>
        <dbReference type="EC" id="2.7.7.87"/>
    </reaction>
</comment>
<name>A0A2H0KGL1_9BACT</name>
<keyword evidence="7" id="KW-0548">Nucleotidyltransferase</keyword>
<keyword evidence="8" id="KW-0547">Nucleotide-binding</keyword>
<dbReference type="SUPFAM" id="SSF55821">
    <property type="entry name" value="YrdC/RibB"/>
    <property type="match status" value="1"/>
</dbReference>
<dbReference type="GO" id="GO:0005524">
    <property type="term" value="F:ATP binding"/>
    <property type="evidence" value="ECO:0007669"/>
    <property type="project" value="UniProtKB-KW"/>
</dbReference>
<evidence type="ECO:0000256" key="6">
    <source>
        <dbReference type="ARBA" id="ARBA00022694"/>
    </source>
</evidence>
<dbReference type="PANTHER" id="PTHR17490">
    <property type="entry name" value="SUA5"/>
    <property type="match status" value="1"/>
</dbReference>
<dbReference type="Gene3D" id="3.40.50.300">
    <property type="entry name" value="P-loop containing nucleotide triphosphate hydrolases"/>
    <property type="match status" value="2"/>
</dbReference>
<dbReference type="InterPro" id="IPR006070">
    <property type="entry name" value="Sua5-like_dom"/>
</dbReference>
<keyword evidence="9" id="KW-0067">ATP-binding</keyword>
<proteinExistence type="inferred from homology"/>
<sequence length="425" mass="47276">MKIVQLSKFNQKEVIKATLTVLKAGGLVVFPTDTVYGLLCDATNPKAVDKLLSFKGRPVGKAISVFMADEKMAVKYVQINQNAKNIINNLLPGPFTVVCLARSLLARTQGDSLQRIDPRLEAENNTLGFRIPDYPLILTLVRKFGRPVTATSANLSSRPPHHSIESFLKSLDSIKKKKILLINLIVDAGKLPHNKPSTVIDTTSGQLKTLRFGDLLPATPNSLISKSEKQTFDLAGFILSKVIARSSGKPVVFLLRGNLGTGKTIFTKGLAKALGIEETVVSPTFTISCEYKIPNGKIPVFAKVSSIAKALADKSTKFPQLSTDKPIKNSRYCDTKRLYHNSITIEQESKTPQLLVHYDFYRLESESDLKEIRFLENIKPGNLYSVEWPEKIDQPTISKLKKTARVIYVKIDHLSKNRREISWSN</sequence>
<dbReference type="GO" id="GO:0061710">
    <property type="term" value="F:L-threonylcarbamoyladenylate synthase"/>
    <property type="evidence" value="ECO:0007669"/>
    <property type="project" value="UniProtKB-EC"/>
</dbReference>
<dbReference type="InterPro" id="IPR050156">
    <property type="entry name" value="TC-AMP_synthase_SUA5"/>
</dbReference>
<dbReference type="EMBL" id="PCVI01000013">
    <property type="protein sequence ID" value="PIQ70379.1"/>
    <property type="molecule type" value="Genomic_DNA"/>
</dbReference>
<comment type="caution">
    <text evidence="13">The sequence shown here is derived from an EMBL/GenBank/DDBJ whole genome shotgun (WGS) entry which is preliminary data.</text>
</comment>
<organism evidence="13 14">
    <name type="scientific">Candidatus Shapirobacteria bacterium CG11_big_fil_rev_8_21_14_0_20_40_12</name>
    <dbReference type="NCBI Taxonomy" id="1974889"/>
    <lineage>
        <taxon>Bacteria</taxon>
        <taxon>Candidatus Shapironibacteriota</taxon>
    </lineage>
</organism>
<protein>
    <recommendedName>
        <fullName evidence="10">L-threonylcarbamoyladenylate synthase</fullName>
        <ecNumber evidence="3">2.7.7.87</ecNumber>
    </recommendedName>
    <alternativeName>
        <fullName evidence="10">L-threonylcarbamoyladenylate synthase</fullName>
    </alternativeName>
</protein>
<dbReference type="GO" id="GO:0006450">
    <property type="term" value="P:regulation of translational fidelity"/>
    <property type="evidence" value="ECO:0007669"/>
    <property type="project" value="TreeGrafter"/>
</dbReference>
<reference evidence="13 14" key="1">
    <citation type="submission" date="2017-09" db="EMBL/GenBank/DDBJ databases">
        <title>Depth-based differentiation of microbial function through sediment-hosted aquifers and enrichment of novel symbionts in the deep terrestrial subsurface.</title>
        <authorList>
            <person name="Probst A.J."/>
            <person name="Ladd B."/>
            <person name="Jarett J.K."/>
            <person name="Geller-Mcgrath D.E."/>
            <person name="Sieber C.M."/>
            <person name="Emerson J.B."/>
            <person name="Anantharaman K."/>
            <person name="Thomas B.C."/>
            <person name="Malmstrom R."/>
            <person name="Stieglmeier M."/>
            <person name="Klingl A."/>
            <person name="Woyke T."/>
            <person name="Ryan C.M."/>
            <person name="Banfield J.F."/>
        </authorList>
    </citation>
    <scope>NUCLEOTIDE SEQUENCE [LARGE SCALE GENOMIC DNA]</scope>
    <source>
        <strain evidence="13">CG11_big_fil_rev_8_21_14_0_20_40_12</strain>
    </source>
</reference>
<evidence type="ECO:0000256" key="10">
    <source>
        <dbReference type="ARBA" id="ARBA00029774"/>
    </source>
</evidence>
<dbReference type="InterPro" id="IPR017945">
    <property type="entry name" value="DHBP_synth_RibB-like_a/b_dom"/>
</dbReference>
<gene>
    <name evidence="13" type="ORF">COV89_00790</name>
</gene>
<dbReference type="Pfam" id="PF01300">
    <property type="entry name" value="Sua5_yciO_yrdC"/>
    <property type="match status" value="1"/>
</dbReference>
<feature type="domain" description="YrdC-like" evidence="12">
    <location>
        <begin position="12"/>
        <end position="215"/>
    </location>
</feature>
<comment type="subcellular location">
    <subcellularLocation>
        <location evidence="1">Cytoplasm</location>
    </subcellularLocation>
</comment>
<evidence type="ECO:0000256" key="11">
    <source>
        <dbReference type="ARBA" id="ARBA00048366"/>
    </source>
</evidence>
<dbReference type="InterPro" id="IPR003442">
    <property type="entry name" value="T6A_TsaE"/>
</dbReference>
<evidence type="ECO:0000256" key="4">
    <source>
        <dbReference type="ARBA" id="ARBA00022490"/>
    </source>
</evidence>
<dbReference type="AlphaFoldDB" id="A0A2H0KGL1"/>
<dbReference type="SUPFAM" id="SSF52540">
    <property type="entry name" value="P-loop containing nucleoside triphosphate hydrolases"/>
    <property type="match status" value="1"/>
</dbReference>
<dbReference type="GO" id="GO:0002949">
    <property type="term" value="P:tRNA threonylcarbamoyladenosine modification"/>
    <property type="evidence" value="ECO:0007669"/>
    <property type="project" value="InterPro"/>
</dbReference>
<accession>A0A2H0KGL1</accession>
<dbReference type="Proteomes" id="UP000231371">
    <property type="component" value="Unassembled WGS sequence"/>
</dbReference>
<evidence type="ECO:0000256" key="7">
    <source>
        <dbReference type="ARBA" id="ARBA00022695"/>
    </source>
</evidence>
<comment type="similarity">
    <text evidence="2">Belongs to the SUA5 family.</text>
</comment>
<evidence type="ECO:0000259" key="12">
    <source>
        <dbReference type="PROSITE" id="PS51163"/>
    </source>
</evidence>
<keyword evidence="6" id="KW-0819">tRNA processing</keyword>
<dbReference type="PROSITE" id="PS51163">
    <property type="entry name" value="YRDC"/>
    <property type="match status" value="1"/>
</dbReference>
<keyword evidence="4" id="KW-0963">Cytoplasm</keyword>
<dbReference type="GO" id="GO:0003725">
    <property type="term" value="F:double-stranded RNA binding"/>
    <property type="evidence" value="ECO:0007669"/>
    <property type="project" value="InterPro"/>
</dbReference>
<dbReference type="PANTHER" id="PTHR17490:SF16">
    <property type="entry name" value="THREONYLCARBAMOYL-AMP SYNTHASE"/>
    <property type="match status" value="1"/>
</dbReference>
<dbReference type="Pfam" id="PF02367">
    <property type="entry name" value="TsaE"/>
    <property type="match status" value="2"/>
</dbReference>
<evidence type="ECO:0000256" key="1">
    <source>
        <dbReference type="ARBA" id="ARBA00004496"/>
    </source>
</evidence>
<dbReference type="Gene3D" id="3.90.870.10">
    <property type="entry name" value="DHBP synthase"/>
    <property type="match status" value="1"/>
</dbReference>
<evidence type="ECO:0000313" key="14">
    <source>
        <dbReference type="Proteomes" id="UP000231371"/>
    </source>
</evidence>
<evidence type="ECO:0000256" key="3">
    <source>
        <dbReference type="ARBA" id="ARBA00012584"/>
    </source>
</evidence>
<keyword evidence="5" id="KW-0808">Transferase</keyword>
<evidence type="ECO:0000256" key="2">
    <source>
        <dbReference type="ARBA" id="ARBA00007663"/>
    </source>
</evidence>
<dbReference type="InterPro" id="IPR027417">
    <property type="entry name" value="P-loop_NTPase"/>
</dbReference>
<dbReference type="GO" id="GO:0000049">
    <property type="term" value="F:tRNA binding"/>
    <property type="evidence" value="ECO:0007669"/>
    <property type="project" value="TreeGrafter"/>
</dbReference>
<dbReference type="EC" id="2.7.7.87" evidence="3"/>
<dbReference type="GO" id="GO:0005737">
    <property type="term" value="C:cytoplasm"/>
    <property type="evidence" value="ECO:0007669"/>
    <property type="project" value="UniProtKB-SubCell"/>
</dbReference>